<evidence type="ECO:0000313" key="8">
    <source>
        <dbReference type="EnsemblPlants" id="Solyc11g045450.2.1"/>
    </source>
</evidence>
<reference evidence="8" key="2">
    <citation type="submission" date="2019-01" db="UniProtKB">
        <authorList>
            <consortium name="EnsemblPlants"/>
        </authorList>
    </citation>
    <scope>IDENTIFICATION</scope>
    <source>
        <strain evidence="8">cv. Heinz 1706</strain>
    </source>
</reference>
<organism evidence="8">
    <name type="scientific">Solanum lycopersicum</name>
    <name type="common">Tomato</name>
    <name type="synonym">Lycopersicon esculentum</name>
    <dbReference type="NCBI Taxonomy" id="4081"/>
    <lineage>
        <taxon>Eukaryota</taxon>
        <taxon>Viridiplantae</taxon>
        <taxon>Streptophyta</taxon>
        <taxon>Embryophyta</taxon>
        <taxon>Tracheophyta</taxon>
        <taxon>Spermatophyta</taxon>
        <taxon>Magnoliopsida</taxon>
        <taxon>eudicotyledons</taxon>
        <taxon>Gunneridae</taxon>
        <taxon>Pentapetalae</taxon>
        <taxon>asterids</taxon>
        <taxon>lamiids</taxon>
        <taxon>Solanales</taxon>
        <taxon>Solanaceae</taxon>
        <taxon>Solanoideae</taxon>
        <taxon>Solaneae</taxon>
        <taxon>Solanum</taxon>
        <taxon>Solanum subgen. Lycopersicon</taxon>
    </lineage>
</organism>
<feature type="domain" description="TF-B3" evidence="7">
    <location>
        <begin position="1"/>
        <end position="89"/>
    </location>
</feature>
<evidence type="ECO:0000256" key="1">
    <source>
        <dbReference type="ARBA" id="ARBA00004123"/>
    </source>
</evidence>
<evidence type="ECO:0000256" key="6">
    <source>
        <dbReference type="SAM" id="MobiDB-lite"/>
    </source>
</evidence>
<evidence type="ECO:0000256" key="4">
    <source>
        <dbReference type="ARBA" id="ARBA00023163"/>
    </source>
</evidence>
<dbReference type="STRING" id="4081.A0A3Q7JMK1"/>
<dbReference type="Gramene" id="Solyc11g045450.2.1">
    <property type="protein sequence ID" value="Solyc11g045450.2.1"/>
    <property type="gene ID" value="Solyc11g045450.2"/>
</dbReference>
<dbReference type="Pfam" id="PF02362">
    <property type="entry name" value="B3"/>
    <property type="match status" value="1"/>
</dbReference>
<proteinExistence type="predicted"/>
<keyword evidence="5" id="KW-0539">Nucleus</keyword>
<comment type="subcellular location">
    <subcellularLocation>
        <location evidence="1">Nucleus</location>
    </subcellularLocation>
</comment>
<keyword evidence="9" id="KW-1185">Reference proteome</keyword>
<dbReference type="Gene3D" id="2.40.330.10">
    <property type="entry name" value="DNA-binding pseudobarrel domain"/>
    <property type="match status" value="2"/>
</dbReference>
<dbReference type="OMA" id="EVEHSQG"/>
<evidence type="ECO:0000256" key="5">
    <source>
        <dbReference type="ARBA" id="ARBA00023242"/>
    </source>
</evidence>
<reference evidence="8" key="1">
    <citation type="journal article" date="2012" name="Nature">
        <title>The tomato genome sequence provides insights into fleshy fruit evolution.</title>
        <authorList>
            <consortium name="Tomato Genome Consortium"/>
        </authorList>
    </citation>
    <scope>NUCLEOTIDE SEQUENCE [LARGE SCALE GENOMIC DNA]</scope>
    <source>
        <strain evidence="8">cv. Heinz 1706</strain>
    </source>
</reference>
<dbReference type="InParanoid" id="A0A3Q7JMK1"/>
<dbReference type="GO" id="GO:0003677">
    <property type="term" value="F:DNA binding"/>
    <property type="evidence" value="ECO:0007669"/>
    <property type="project" value="UniProtKB-KW"/>
</dbReference>
<keyword evidence="2" id="KW-0805">Transcription regulation</keyword>
<dbReference type="EnsemblPlants" id="Solyc11g045450.2.1">
    <property type="protein sequence ID" value="Solyc11g045450.2.1"/>
    <property type="gene ID" value="Solyc11g045450.2"/>
</dbReference>
<dbReference type="InterPro" id="IPR003340">
    <property type="entry name" value="B3_DNA-bd"/>
</dbReference>
<evidence type="ECO:0000256" key="2">
    <source>
        <dbReference type="ARBA" id="ARBA00023015"/>
    </source>
</evidence>
<dbReference type="CDD" id="cd10017">
    <property type="entry name" value="B3_DNA"/>
    <property type="match status" value="1"/>
</dbReference>
<dbReference type="PANTHER" id="PTHR31920:SF74">
    <property type="entry name" value="TF-B3 DOMAIN-CONTAINING PROTEIN"/>
    <property type="match status" value="1"/>
</dbReference>
<dbReference type="GO" id="GO:0005634">
    <property type="term" value="C:nucleus"/>
    <property type="evidence" value="ECO:0007669"/>
    <property type="project" value="UniProtKB-SubCell"/>
</dbReference>
<feature type="region of interest" description="Disordered" evidence="6">
    <location>
        <begin position="184"/>
        <end position="212"/>
    </location>
</feature>
<keyword evidence="3" id="KW-0238">DNA-binding</keyword>
<evidence type="ECO:0000259" key="7">
    <source>
        <dbReference type="PROSITE" id="PS50863"/>
    </source>
</evidence>
<feature type="compositionally biased region" description="Acidic residues" evidence="6">
    <location>
        <begin position="185"/>
        <end position="197"/>
    </location>
</feature>
<dbReference type="AlphaFoldDB" id="A0A3Q7JMK1"/>
<accession>A0A3Q7JMK1</accession>
<evidence type="ECO:0000256" key="3">
    <source>
        <dbReference type="ARBA" id="ARBA00023125"/>
    </source>
</evidence>
<evidence type="ECO:0000313" key="9">
    <source>
        <dbReference type="Proteomes" id="UP000004994"/>
    </source>
</evidence>
<protein>
    <recommendedName>
        <fullName evidence="7">TF-B3 domain-containing protein</fullName>
    </recommendedName>
</protein>
<dbReference type="InterPro" id="IPR050655">
    <property type="entry name" value="Plant_B3_domain"/>
</dbReference>
<dbReference type="InterPro" id="IPR015300">
    <property type="entry name" value="DNA-bd_pseudobarrel_sf"/>
</dbReference>
<name>A0A3Q7JMK1_SOLLC</name>
<keyword evidence="4" id="KW-0804">Transcription</keyword>
<dbReference type="PROSITE" id="PS50863">
    <property type="entry name" value="B3"/>
    <property type="match status" value="1"/>
</dbReference>
<dbReference type="Proteomes" id="UP000004994">
    <property type="component" value="Chromosome 11"/>
</dbReference>
<dbReference type="SUPFAM" id="SSF101936">
    <property type="entry name" value="DNA-binding pseudobarrel domain"/>
    <property type="match status" value="2"/>
</dbReference>
<sequence length="289" mass="33528">MILNSNIFCIQRIPPVFAESHCKDMLNHVFLQAPHGKAWEVEVEHSQGQIWLAKGWKEFSNLYAISVKQLLMFTYNARDLLDVTIFGMDTVEIKYPIQDTESYDSMDIFYHSTENLSHGPLVAKIIQKRQEGEEKDDIRLNLQTDANVIEGEEEYIPVNLQINANIIEEEEEDIPVNLQTSANELAEEESQDQEVEEDNHRSEEVGQKNNNRHSVVNLADDTPYFEIVIKKTHTTYLTIPIRFANRTNIVNMKNMRLVNGEGIRWGVEIEYTKCRAIIKKGWTEDGEWK</sequence>
<dbReference type="PANTHER" id="PTHR31920">
    <property type="entry name" value="B3 DOMAIN-CONTAINING"/>
    <property type="match status" value="1"/>
</dbReference>
<dbReference type="PaxDb" id="4081-Solyc11g045450.1.1"/>